<sequence>MSYSQRLKSAINKNIIANKNSYSIHSIPNDKQISISNSSNRLINQKANYVPTDFSASLKSNYVITKSFKEVFTGQRAKELATEKFLYLSFYVNHNGQPMELQFLAPENTSLTPNEIESLEKALKRNVVFKVSGTNLEKGNFYEVSFLAKYNNIFK</sequence>
<organism evidence="1 2">
    <name type="scientific">Mucilaginibacter defluvii</name>
    <dbReference type="NCBI Taxonomy" id="1196019"/>
    <lineage>
        <taxon>Bacteria</taxon>
        <taxon>Pseudomonadati</taxon>
        <taxon>Bacteroidota</taxon>
        <taxon>Sphingobacteriia</taxon>
        <taxon>Sphingobacteriales</taxon>
        <taxon>Sphingobacteriaceae</taxon>
        <taxon>Mucilaginibacter</taxon>
    </lineage>
</organism>
<protein>
    <submittedName>
        <fullName evidence="1">Uncharacterized protein</fullName>
    </submittedName>
</protein>
<accession>A0ABP9FK05</accession>
<dbReference type="EMBL" id="BAABJI010000001">
    <property type="protein sequence ID" value="GAA4904548.1"/>
    <property type="molecule type" value="Genomic_DNA"/>
</dbReference>
<dbReference type="RefSeq" id="WP_345329244.1">
    <property type="nucleotide sequence ID" value="NZ_BAABJI010000001.1"/>
</dbReference>
<dbReference type="Proteomes" id="UP001501436">
    <property type="component" value="Unassembled WGS sequence"/>
</dbReference>
<evidence type="ECO:0000313" key="2">
    <source>
        <dbReference type="Proteomes" id="UP001501436"/>
    </source>
</evidence>
<name>A0ABP9FK05_9SPHI</name>
<comment type="caution">
    <text evidence="1">The sequence shown here is derived from an EMBL/GenBank/DDBJ whole genome shotgun (WGS) entry which is preliminary data.</text>
</comment>
<proteinExistence type="predicted"/>
<evidence type="ECO:0000313" key="1">
    <source>
        <dbReference type="EMBL" id="GAA4904548.1"/>
    </source>
</evidence>
<reference evidence="2" key="1">
    <citation type="journal article" date="2019" name="Int. J. Syst. Evol. Microbiol.">
        <title>The Global Catalogue of Microorganisms (GCM) 10K type strain sequencing project: providing services to taxonomists for standard genome sequencing and annotation.</title>
        <authorList>
            <consortium name="The Broad Institute Genomics Platform"/>
            <consortium name="The Broad Institute Genome Sequencing Center for Infectious Disease"/>
            <person name="Wu L."/>
            <person name="Ma J."/>
        </authorList>
    </citation>
    <scope>NUCLEOTIDE SEQUENCE [LARGE SCALE GENOMIC DNA]</scope>
    <source>
        <strain evidence="2">JCM 18283</strain>
    </source>
</reference>
<gene>
    <name evidence="1" type="ORF">GCM10023313_03910</name>
</gene>
<keyword evidence="2" id="KW-1185">Reference proteome</keyword>